<protein>
    <submittedName>
        <fullName evidence="2">Uncharacterized protein</fullName>
    </submittedName>
</protein>
<feature type="transmembrane region" description="Helical" evidence="1">
    <location>
        <begin position="319"/>
        <end position="343"/>
    </location>
</feature>
<dbReference type="AlphaFoldDB" id="A0AAD7UBW4"/>
<name>A0AAD7UBW4_9STRA</name>
<comment type="caution">
    <text evidence="2">The sequence shown here is derived from an EMBL/GenBank/DDBJ whole genome shotgun (WGS) entry which is preliminary data.</text>
</comment>
<evidence type="ECO:0000256" key="1">
    <source>
        <dbReference type="SAM" id="Phobius"/>
    </source>
</evidence>
<evidence type="ECO:0000313" key="2">
    <source>
        <dbReference type="EMBL" id="KAJ8601420.1"/>
    </source>
</evidence>
<sequence>MAAGGKGRNTSLAAAEAVRFHRAHQDAWLESVFFRVHTRCAVSVSRAFGARSRRVFEVACALVAAGGLGMLVGLHQRYTGSTELSRALRAAKIDEARAYAVRVAVGGDDEDACGGGDYVYWYSPERGIVELSEAAMRDLAVPVRCVAMTRRQLGPWPWRVAAGTDAIVANAALRAFGCVGRVRLDRSRDGYDLSRCDDKARRFNAVFKIAVAIKTIFLVFATSTLASYTLRETQARMLRFAYLIKERVSNRQSYVKLVTLHLLDSVVFAPITLGMLSFLYEFFADQLLALLILTLIWGCELFGAVSLRSLEALHSLPHLIVLYLAALHIYVFLFPLGFFYVAFGTTLAAIGHVMFYFWNHFELPALLSGLVSVSRPRAAY</sequence>
<dbReference type="PANTHER" id="PTHR21650:SF4">
    <property type="entry name" value="MEMBRALIN"/>
    <property type="match status" value="1"/>
</dbReference>
<evidence type="ECO:0000313" key="3">
    <source>
        <dbReference type="Proteomes" id="UP001230188"/>
    </source>
</evidence>
<accession>A0AAD7UBW4</accession>
<dbReference type="EMBL" id="JAQMWT010000432">
    <property type="protein sequence ID" value="KAJ8601420.1"/>
    <property type="molecule type" value="Genomic_DNA"/>
</dbReference>
<proteinExistence type="predicted"/>
<gene>
    <name evidence="2" type="ORF">CTAYLR_005935</name>
</gene>
<feature type="transmembrane region" description="Helical" evidence="1">
    <location>
        <begin position="286"/>
        <end position="307"/>
    </location>
</feature>
<keyword evidence="1" id="KW-0472">Membrane</keyword>
<dbReference type="Proteomes" id="UP001230188">
    <property type="component" value="Unassembled WGS sequence"/>
</dbReference>
<dbReference type="GO" id="GO:1904294">
    <property type="term" value="P:positive regulation of ERAD pathway"/>
    <property type="evidence" value="ECO:0007669"/>
    <property type="project" value="TreeGrafter"/>
</dbReference>
<organism evidence="2 3">
    <name type="scientific">Chrysophaeum taylorii</name>
    <dbReference type="NCBI Taxonomy" id="2483200"/>
    <lineage>
        <taxon>Eukaryota</taxon>
        <taxon>Sar</taxon>
        <taxon>Stramenopiles</taxon>
        <taxon>Ochrophyta</taxon>
        <taxon>Pelagophyceae</taxon>
        <taxon>Pelagomonadales</taxon>
        <taxon>Pelagomonadaceae</taxon>
        <taxon>Chrysophaeum</taxon>
    </lineage>
</organism>
<dbReference type="GO" id="GO:0034976">
    <property type="term" value="P:response to endoplasmic reticulum stress"/>
    <property type="evidence" value="ECO:0007669"/>
    <property type="project" value="TreeGrafter"/>
</dbReference>
<reference evidence="2" key="1">
    <citation type="submission" date="2023-01" db="EMBL/GenBank/DDBJ databases">
        <title>Metagenome sequencing of chrysophaentin producing Chrysophaeum taylorii.</title>
        <authorList>
            <person name="Davison J."/>
            <person name="Bewley C."/>
        </authorList>
    </citation>
    <scope>NUCLEOTIDE SEQUENCE</scope>
    <source>
        <strain evidence="2">NIES-1699</strain>
    </source>
</reference>
<feature type="transmembrane region" description="Helical" evidence="1">
    <location>
        <begin position="257"/>
        <end position="280"/>
    </location>
</feature>
<keyword evidence="3" id="KW-1185">Reference proteome</keyword>
<keyword evidence="1" id="KW-1133">Transmembrane helix</keyword>
<dbReference type="GO" id="GO:0005783">
    <property type="term" value="C:endoplasmic reticulum"/>
    <property type="evidence" value="ECO:0007669"/>
    <property type="project" value="TreeGrafter"/>
</dbReference>
<dbReference type="PANTHER" id="PTHR21650">
    <property type="entry name" value="MEMBRALIN/KINETOCHORE PROTEIN NUF2"/>
    <property type="match status" value="1"/>
</dbReference>
<keyword evidence="1" id="KW-0812">Transmembrane</keyword>
<feature type="transmembrane region" description="Helical" evidence="1">
    <location>
        <begin position="209"/>
        <end position="230"/>
    </location>
</feature>